<proteinExistence type="predicted"/>
<protein>
    <submittedName>
        <fullName evidence="1">Uncharacterized protein</fullName>
    </submittedName>
</protein>
<reference evidence="1 2" key="1">
    <citation type="journal article" date="2019" name="Commun. Biol.">
        <title>The bagworm genome reveals a unique fibroin gene that provides high tensile strength.</title>
        <authorList>
            <person name="Kono N."/>
            <person name="Nakamura H."/>
            <person name="Ohtoshi R."/>
            <person name="Tomita M."/>
            <person name="Numata K."/>
            <person name="Arakawa K."/>
        </authorList>
    </citation>
    <scope>NUCLEOTIDE SEQUENCE [LARGE SCALE GENOMIC DNA]</scope>
</reference>
<dbReference type="Proteomes" id="UP000299102">
    <property type="component" value="Unassembled WGS sequence"/>
</dbReference>
<name>A0A4C1Z394_EUMVA</name>
<evidence type="ECO:0000313" key="2">
    <source>
        <dbReference type="Proteomes" id="UP000299102"/>
    </source>
</evidence>
<comment type="caution">
    <text evidence="1">The sequence shown here is derived from an EMBL/GenBank/DDBJ whole genome shotgun (WGS) entry which is preliminary data.</text>
</comment>
<evidence type="ECO:0000313" key="1">
    <source>
        <dbReference type="EMBL" id="GBP81623.1"/>
    </source>
</evidence>
<sequence>MVGIENMTDSELAEKSIFGSAFVSMIARSLIIEDGEVILAVPNSHWAGVEDIQVSQFELKRMWKGRPTSDICIRYKMNFSQKKKLTAENCLEN</sequence>
<gene>
    <name evidence="1" type="ORF">EVAR_74885_1</name>
</gene>
<keyword evidence="2" id="KW-1185">Reference proteome</keyword>
<organism evidence="1 2">
    <name type="scientific">Eumeta variegata</name>
    <name type="common">Bagworm moth</name>
    <name type="synonym">Eumeta japonica</name>
    <dbReference type="NCBI Taxonomy" id="151549"/>
    <lineage>
        <taxon>Eukaryota</taxon>
        <taxon>Metazoa</taxon>
        <taxon>Ecdysozoa</taxon>
        <taxon>Arthropoda</taxon>
        <taxon>Hexapoda</taxon>
        <taxon>Insecta</taxon>
        <taxon>Pterygota</taxon>
        <taxon>Neoptera</taxon>
        <taxon>Endopterygota</taxon>
        <taxon>Lepidoptera</taxon>
        <taxon>Glossata</taxon>
        <taxon>Ditrysia</taxon>
        <taxon>Tineoidea</taxon>
        <taxon>Psychidae</taxon>
        <taxon>Oiketicinae</taxon>
        <taxon>Eumeta</taxon>
    </lineage>
</organism>
<dbReference type="AlphaFoldDB" id="A0A4C1Z394"/>
<accession>A0A4C1Z394</accession>
<dbReference type="EMBL" id="BGZK01001521">
    <property type="protein sequence ID" value="GBP81623.1"/>
    <property type="molecule type" value="Genomic_DNA"/>
</dbReference>